<keyword evidence="10" id="KW-0695">RNA-directed DNA polymerase</keyword>
<keyword evidence="8" id="KW-0255">Endonuclease</keyword>
<evidence type="ECO:0000256" key="6">
    <source>
        <dbReference type="ARBA" id="ARBA00022722"/>
    </source>
</evidence>
<dbReference type="EC" id="2.7.11.1" evidence="2"/>
<dbReference type="PANTHER" id="PTHR32444">
    <property type="entry name" value="BULB-TYPE LECTIN DOMAIN-CONTAINING PROTEIN"/>
    <property type="match status" value="1"/>
</dbReference>
<sequence>MPPTLRYPSKKTKKAALIPVFVSIFLFLSSFCKSDDQLTHAKPLIQGDILISKGGYFALGFFSPTSSNNSFYLGIWYHNLPGSRTIVWIANRDNPITTPSSRMLTITNSSDLVLSDSEGRNIWMTTSNITAGLDGVGAYAVLLNSGNFVLRLANGMDIWQSFDHPTDTLLPTMRFLVSYKAKVVGRLVAWKGQDDPSSGDFSCSGDPSSPTLQRLILHGTVPYCRSNVLNGVSVSGGTYLSNTSSIVYEMAINVGDEFYFMFTVSDGLPATRFMLDYTGTVRSLSWNYQLLSWKVISERPKASCDIYGWCGSFSYCDLTDTIPTCKCLDGFEPDNLNFSNCRRTQELKCGKQSKFVTLPGPDLRRPHHRHVRRRYQHHPATSAHGRHAAGRRRRRPAAAAIRRRRRSRASTSALLADLAGLRAIRFELAEIKAASTAGRRRPVRHPDIAASVADKGRPRGGRHRPRQSPHGPTRRPSTLELRRGWSAAHLWRSGGFAPPPSTSFTSGRRRRPRGHACSAAALHPEFATYDGATDPDANRCGVLWGSGPRADRTWIASYPLRGAGLGTTPRAGRGRDLSGSDSRPCLRRFGPTLAEAASRARTPRLHHHGPDFAAFGARLPCRASRRGGAPISSSAASRYIRVEMREPRTCRRPCTTHGPTSGAPSPCGGLTRNVAAAPRSAARPRRRAAGRCAAGLRRLAPGGRRRGERRRRRASAEATRRPHVRLFLTGDRRRRDVEALTAELAAATVEAVSRPTRRSTRPPSSSLHAMAGIKTARTMLLPVTINGERLNAVDTGSAQLLSNTAMRRLALSVGSEKYSVTFANGDRLMCRAWRDIPVLVGDEPFSIDASASTWAATTSSSASTSEHLRPHLWDLDVLSLILARGRPPCAMDGLGQQRIRGSTMAAALDEAHPLLADLLQRTTTSSTSAGPPSWPCDHRIHFLPNTAPLCGRARYPIRRHVALHIDFRALNTVTSKDKFPIPVVDELWTIGCMARFFTKLDLRSGYHQVRMHLDDIAKTAFRTHHGHYEFLVMPFGLSNAPATFQALMNDVLSPYLRRFVLVFFDDILIYIASWAEHLQHVAIIFNELRAHRLHLKRSKCSFGMASVAYLGHVISADGVAMDADKVAAVAARRPSRRELFADFWASRDTTGGTSRTSASSPRLLRCDAFSWDKEAATAFAACSGHSRRAVLQMPDFDEPFVVDCDASGIGFGARAYLWGRTFGVRTDHYSLKFLLDQRLSTVPQHQRISKLFGFDFTVEYSPGRLNTVANALSRRDTFFVDIDLI</sequence>
<feature type="compositionally biased region" description="Basic residues" evidence="15">
    <location>
        <begin position="384"/>
        <end position="408"/>
    </location>
</feature>
<keyword evidence="5" id="KW-0548">Nucleotidyltransferase</keyword>
<gene>
    <name evidence="18" type="ORF">QYE76_046505</name>
</gene>
<keyword evidence="7" id="KW-0732">Signal</keyword>
<dbReference type="Pfam" id="PF00078">
    <property type="entry name" value="RVT_1"/>
    <property type="match status" value="1"/>
</dbReference>
<feature type="domain" description="Reverse transcriptase" evidence="16">
    <location>
        <begin position="924"/>
        <end position="1114"/>
    </location>
</feature>
<accession>A0AAD8TPY9</accession>
<dbReference type="Gene3D" id="3.30.70.270">
    <property type="match status" value="1"/>
</dbReference>
<dbReference type="GO" id="GO:0006508">
    <property type="term" value="P:proteolysis"/>
    <property type="evidence" value="ECO:0007669"/>
    <property type="project" value="UniProtKB-KW"/>
</dbReference>
<evidence type="ECO:0000313" key="19">
    <source>
        <dbReference type="Proteomes" id="UP001231189"/>
    </source>
</evidence>
<evidence type="ECO:0000256" key="9">
    <source>
        <dbReference type="ARBA" id="ARBA00022801"/>
    </source>
</evidence>
<feature type="region of interest" description="Disordered" evidence="15">
    <location>
        <begin position="566"/>
        <end position="585"/>
    </location>
</feature>
<dbReference type="Pfam" id="PF00954">
    <property type="entry name" value="S_locus_glycop"/>
    <property type="match status" value="1"/>
</dbReference>
<keyword evidence="4" id="KW-0808">Transferase</keyword>
<keyword evidence="11" id="KW-1015">Disulfide bond</keyword>
<evidence type="ECO:0000256" key="1">
    <source>
        <dbReference type="ARBA" id="ARBA00004479"/>
    </source>
</evidence>
<dbReference type="PANTHER" id="PTHR32444:SF93">
    <property type="entry name" value="BULB-TYPE LECTIN DOMAIN-CONTAINING PROTEIN"/>
    <property type="match status" value="1"/>
</dbReference>
<dbReference type="GO" id="GO:0008233">
    <property type="term" value="F:peptidase activity"/>
    <property type="evidence" value="ECO:0007669"/>
    <property type="project" value="UniProtKB-KW"/>
</dbReference>
<dbReference type="InterPro" id="IPR000858">
    <property type="entry name" value="S_locus_glycoprot_dom"/>
</dbReference>
<evidence type="ECO:0000256" key="4">
    <source>
        <dbReference type="ARBA" id="ARBA00022679"/>
    </source>
</evidence>
<dbReference type="FunFam" id="2.90.10.10:FF:000014">
    <property type="entry name" value="Serine/threonine-protein kinase"/>
    <property type="match status" value="1"/>
</dbReference>
<dbReference type="GO" id="GO:0004519">
    <property type="term" value="F:endonuclease activity"/>
    <property type="evidence" value="ECO:0007669"/>
    <property type="project" value="UniProtKB-KW"/>
</dbReference>
<keyword evidence="6" id="KW-0540">Nuclease</keyword>
<comment type="catalytic activity">
    <reaction evidence="13">
        <text>L-threonyl-[protein] + ATP = O-phospho-L-threonyl-[protein] + ADP + H(+)</text>
        <dbReference type="Rhea" id="RHEA:46608"/>
        <dbReference type="Rhea" id="RHEA-COMP:11060"/>
        <dbReference type="Rhea" id="RHEA-COMP:11605"/>
        <dbReference type="ChEBI" id="CHEBI:15378"/>
        <dbReference type="ChEBI" id="CHEBI:30013"/>
        <dbReference type="ChEBI" id="CHEBI:30616"/>
        <dbReference type="ChEBI" id="CHEBI:61977"/>
        <dbReference type="ChEBI" id="CHEBI:456216"/>
        <dbReference type="EC" id="2.7.11.1"/>
    </reaction>
</comment>
<name>A0AAD8TPY9_LOLMU</name>
<proteinExistence type="predicted"/>
<dbReference type="FunFam" id="3.10.10.10:FF:000007">
    <property type="entry name" value="Retrovirus-related Pol polyprotein from transposon 17.6-like Protein"/>
    <property type="match status" value="1"/>
</dbReference>
<evidence type="ECO:0000256" key="5">
    <source>
        <dbReference type="ARBA" id="ARBA00022695"/>
    </source>
</evidence>
<keyword evidence="19" id="KW-1185">Reference proteome</keyword>
<dbReference type="CDD" id="cd01647">
    <property type="entry name" value="RT_LTR"/>
    <property type="match status" value="1"/>
</dbReference>
<dbReference type="GO" id="GO:0048544">
    <property type="term" value="P:recognition of pollen"/>
    <property type="evidence" value="ECO:0007669"/>
    <property type="project" value="InterPro"/>
</dbReference>
<evidence type="ECO:0000256" key="12">
    <source>
        <dbReference type="ARBA" id="ARBA00023170"/>
    </source>
</evidence>
<dbReference type="SUPFAM" id="SSF51110">
    <property type="entry name" value="alpha-D-mannose-specific plant lectins"/>
    <property type="match status" value="1"/>
</dbReference>
<evidence type="ECO:0000256" key="10">
    <source>
        <dbReference type="ARBA" id="ARBA00022918"/>
    </source>
</evidence>
<feature type="compositionally biased region" description="Low complexity" evidence="15">
    <location>
        <begin position="690"/>
        <end position="702"/>
    </location>
</feature>
<dbReference type="PROSITE" id="PS50878">
    <property type="entry name" value="RT_POL"/>
    <property type="match status" value="1"/>
</dbReference>
<dbReference type="Pfam" id="PF01453">
    <property type="entry name" value="B_lectin"/>
    <property type="match status" value="1"/>
</dbReference>
<organism evidence="18 19">
    <name type="scientific">Lolium multiflorum</name>
    <name type="common">Italian ryegrass</name>
    <name type="synonym">Lolium perenne subsp. multiflorum</name>
    <dbReference type="NCBI Taxonomy" id="4521"/>
    <lineage>
        <taxon>Eukaryota</taxon>
        <taxon>Viridiplantae</taxon>
        <taxon>Streptophyta</taxon>
        <taxon>Embryophyta</taxon>
        <taxon>Tracheophyta</taxon>
        <taxon>Spermatophyta</taxon>
        <taxon>Magnoliopsida</taxon>
        <taxon>Liliopsida</taxon>
        <taxon>Poales</taxon>
        <taxon>Poaceae</taxon>
        <taxon>BOP clade</taxon>
        <taxon>Pooideae</taxon>
        <taxon>Poodae</taxon>
        <taxon>Poeae</taxon>
        <taxon>Poeae Chloroplast Group 2 (Poeae type)</taxon>
        <taxon>Loliodinae</taxon>
        <taxon>Loliinae</taxon>
        <taxon>Lolium</taxon>
    </lineage>
</organism>
<dbReference type="InterPro" id="IPR043128">
    <property type="entry name" value="Rev_trsase/Diguanyl_cyclase"/>
</dbReference>
<dbReference type="GO" id="GO:0003964">
    <property type="term" value="F:RNA-directed DNA polymerase activity"/>
    <property type="evidence" value="ECO:0007669"/>
    <property type="project" value="UniProtKB-KW"/>
</dbReference>
<dbReference type="Gene3D" id="3.10.10.10">
    <property type="entry name" value="HIV Type 1 Reverse Transcriptase, subunit A, domain 1"/>
    <property type="match status" value="1"/>
</dbReference>
<evidence type="ECO:0000256" key="2">
    <source>
        <dbReference type="ARBA" id="ARBA00012513"/>
    </source>
</evidence>
<dbReference type="SUPFAM" id="SSF56672">
    <property type="entry name" value="DNA/RNA polymerases"/>
    <property type="match status" value="1"/>
</dbReference>
<dbReference type="GO" id="GO:0051707">
    <property type="term" value="P:response to other organism"/>
    <property type="evidence" value="ECO:0007669"/>
    <property type="project" value="UniProtKB-ARBA"/>
</dbReference>
<feature type="compositionally biased region" description="Basic residues" evidence="15">
    <location>
        <begin position="703"/>
        <end position="713"/>
    </location>
</feature>
<dbReference type="CDD" id="cd00028">
    <property type="entry name" value="B_lectin"/>
    <property type="match status" value="1"/>
</dbReference>
<feature type="domain" description="Bulb-type lectin" evidence="17">
    <location>
        <begin position="35"/>
        <end position="163"/>
    </location>
</feature>
<feature type="region of interest" description="Disordered" evidence="15">
    <location>
        <begin position="650"/>
        <end position="720"/>
    </location>
</feature>
<evidence type="ECO:0000256" key="11">
    <source>
        <dbReference type="ARBA" id="ARBA00023157"/>
    </source>
</evidence>
<evidence type="ECO:0000256" key="14">
    <source>
        <dbReference type="ARBA" id="ARBA00048679"/>
    </source>
</evidence>
<dbReference type="GO" id="GO:0004674">
    <property type="term" value="F:protein serine/threonine kinase activity"/>
    <property type="evidence" value="ECO:0007669"/>
    <property type="project" value="UniProtKB-EC"/>
</dbReference>
<keyword evidence="12" id="KW-0675">Receptor</keyword>
<dbReference type="InterPro" id="IPR036426">
    <property type="entry name" value="Bulb-type_lectin_dom_sf"/>
</dbReference>
<reference evidence="18" key="1">
    <citation type="submission" date="2023-07" db="EMBL/GenBank/DDBJ databases">
        <title>A chromosome-level genome assembly of Lolium multiflorum.</title>
        <authorList>
            <person name="Chen Y."/>
            <person name="Copetti D."/>
            <person name="Kolliker R."/>
            <person name="Studer B."/>
        </authorList>
    </citation>
    <scope>NUCLEOTIDE SEQUENCE</scope>
    <source>
        <strain evidence="18">02402/16</strain>
        <tissue evidence="18">Leaf</tissue>
    </source>
</reference>
<dbReference type="InterPro" id="IPR001480">
    <property type="entry name" value="Bulb-type_lectin_dom"/>
</dbReference>
<evidence type="ECO:0000256" key="8">
    <source>
        <dbReference type="ARBA" id="ARBA00022759"/>
    </source>
</evidence>
<dbReference type="SMART" id="SM00108">
    <property type="entry name" value="B_lectin"/>
    <property type="match status" value="1"/>
</dbReference>
<protein>
    <recommendedName>
        <fullName evidence="2">non-specific serine/threonine protein kinase</fullName>
        <ecNumber evidence="2">2.7.11.1</ecNumber>
    </recommendedName>
</protein>
<evidence type="ECO:0000259" key="17">
    <source>
        <dbReference type="PROSITE" id="PS50927"/>
    </source>
</evidence>
<keyword evidence="9" id="KW-0378">Hydrolase</keyword>
<evidence type="ECO:0000313" key="18">
    <source>
        <dbReference type="EMBL" id="KAK1685657.1"/>
    </source>
</evidence>
<comment type="caution">
    <text evidence="18">The sequence shown here is derived from an EMBL/GenBank/DDBJ whole genome shotgun (WGS) entry which is preliminary data.</text>
</comment>
<dbReference type="Gene3D" id="2.90.10.10">
    <property type="entry name" value="Bulb-type lectin domain"/>
    <property type="match status" value="1"/>
</dbReference>
<feature type="region of interest" description="Disordered" evidence="15">
    <location>
        <begin position="751"/>
        <end position="770"/>
    </location>
</feature>
<dbReference type="InterPro" id="IPR000477">
    <property type="entry name" value="RT_dom"/>
</dbReference>
<dbReference type="PROSITE" id="PS50927">
    <property type="entry name" value="BULB_LECTIN"/>
    <property type="match status" value="1"/>
</dbReference>
<evidence type="ECO:0000256" key="3">
    <source>
        <dbReference type="ARBA" id="ARBA00022670"/>
    </source>
</evidence>
<evidence type="ECO:0000256" key="15">
    <source>
        <dbReference type="SAM" id="MobiDB-lite"/>
    </source>
</evidence>
<evidence type="ECO:0000259" key="16">
    <source>
        <dbReference type="PROSITE" id="PS50878"/>
    </source>
</evidence>
<feature type="region of interest" description="Disordered" evidence="15">
    <location>
        <begin position="372"/>
        <end position="411"/>
    </location>
</feature>
<comment type="subcellular location">
    <subcellularLocation>
        <location evidence="1">Membrane</location>
        <topology evidence="1">Single-pass type I membrane protein</topology>
    </subcellularLocation>
</comment>
<feature type="region of interest" description="Disordered" evidence="15">
    <location>
        <begin position="435"/>
        <end position="480"/>
    </location>
</feature>
<dbReference type="GO" id="GO:0016020">
    <property type="term" value="C:membrane"/>
    <property type="evidence" value="ECO:0007669"/>
    <property type="project" value="UniProtKB-SubCell"/>
</dbReference>
<evidence type="ECO:0000256" key="7">
    <source>
        <dbReference type="ARBA" id="ARBA00022729"/>
    </source>
</evidence>
<dbReference type="InterPro" id="IPR043502">
    <property type="entry name" value="DNA/RNA_pol_sf"/>
</dbReference>
<comment type="catalytic activity">
    <reaction evidence="14">
        <text>L-seryl-[protein] + ATP = O-phospho-L-seryl-[protein] + ADP + H(+)</text>
        <dbReference type="Rhea" id="RHEA:17989"/>
        <dbReference type="Rhea" id="RHEA-COMP:9863"/>
        <dbReference type="Rhea" id="RHEA-COMP:11604"/>
        <dbReference type="ChEBI" id="CHEBI:15378"/>
        <dbReference type="ChEBI" id="CHEBI:29999"/>
        <dbReference type="ChEBI" id="CHEBI:30616"/>
        <dbReference type="ChEBI" id="CHEBI:83421"/>
        <dbReference type="ChEBI" id="CHEBI:456216"/>
        <dbReference type="EC" id="2.7.11.1"/>
    </reaction>
</comment>
<feature type="compositionally biased region" description="Basic residues" evidence="15">
    <location>
        <begin position="458"/>
        <end position="467"/>
    </location>
</feature>
<dbReference type="EMBL" id="JAUUTY010000002">
    <property type="protein sequence ID" value="KAK1685657.1"/>
    <property type="molecule type" value="Genomic_DNA"/>
</dbReference>
<evidence type="ECO:0000256" key="13">
    <source>
        <dbReference type="ARBA" id="ARBA00047899"/>
    </source>
</evidence>
<dbReference type="Proteomes" id="UP001231189">
    <property type="component" value="Unassembled WGS sequence"/>
</dbReference>
<keyword evidence="3" id="KW-0645">Protease</keyword>